<dbReference type="EMBL" id="NHSF01000054">
    <property type="protein sequence ID" value="MBK5930595.1"/>
    <property type="molecule type" value="Genomic_DNA"/>
</dbReference>
<dbReference type="Proteomes" id="UP001296967">
    <property type="component" value="Unassembled WGS sequence"/>
</dbReference>
<proteinExistence type="predicted"/>
<dbReference type="RefSeq" id="WP_201245159.1">
    <property type="nucleotide sequence ID" value="NZ_NHSF01000054.1"/>
</dbReference>
<dbReference type="AlphaFoldDB" id="A0AAJ0UFN6"/>
<organism evidence="1 2">
    <name type="scientific">Halochromatium salexigens</name>
    <name type="common">Chromatium salexigens</name>
    <dbReference type="NCBI Taxonomy" id="49447"/>
    <lineage>
        <taxon>Bacteria</taxon>
        <taxon>Pseudomonadati</taxon>
        <taxon>Pseudomonadota</taxon>
        <taxon>Gammaproteobacteria</taxon>
        <taxon>Chromatiales</taxon>
        <taxon>Chromatiaceae</taxon>
        <taxon>Halochromatium</taxon>
    </lineage>
</organism>
<keyword evidence="2" id="KW-1185">Reference proteome</keyword>
<gene>
    <name evidence="1" type="ORF">CCR82_08685</name>
</gene>
<evidence type="ECO:0000313" key="2">
    <source>
        <dbReference type="Proteomes" id="UP001296967"/>
    </source>
</evidence>
<accession>A0AAJ0UFN6</accession>
<name>A0AAJ0UFN6_HALSE</name>
<evidence type="ECO:0000313" key="1">
    <source>
        <dbReference type="EMBL" id="MBK5930595.1"/>
    </source>
</evidence>
<comment type="caution">
    <text evidence="1">The sequence shown here is derived from an EMBL/GenBank/DDBJ whole genome shotgun (WGS) entry which is preliminary data.</text>
</comment>
<sequence length="88" mass="10440">MITVDKQDIGQLLLLDYLASLHKAQEKLRLFECKYQTSLENFSALLKVSDQEDFEAWDDYMEWKAFQHVSNNLKEKIDEIKNGHFELT</sequence>
<reference evidence="1" key="1">
    <citation type="submission" date="2017-05" db="EMBL/GenBank/DDBJ databases">
        <authorList>
            <person name="Imhoff J.F."/>
            <person name="Rahn T."/>
            <person name="Kuenzel S."/>
            <person name="Neulinger S.C."/>
        </authorList>
    </citation>
    <scope>NUCLEOTIDE SEQUENCE</scope>
    <source>
        <strain evidence="1">DSM 4395</strain>
    </source>
</reference>
<reference evidence="1" key="2">
    <citation type="journal article" date="2020" name="Microorganisms">
        <title>Osmotic Adaptation and Compatible Solute Biosynthesis of Phototrophic Bacteria as Revealed from Genome Analyses.</title>
        <authorList>
            <person name="Imhoff J.F."/>
            <person name="Rahn T."/>
            <person name="Kunzel S."/>
            <person name="Keller A."/>
            <person name="Neulinger S.C."/>
        </authorList>
    </citation>
    <scope>NUCLEOTIDE SEQUENCE</scope>
    <source>
        <strain evidence="1">DSM 4395</strain>
    </source>
</reference>
<protein>
    <submittedName>
        <fullName evidence="1">Uncharacterized protein</fullName>
    </submittedName>
</protein>